<proteinExistence type="predicted"/>
<sequence length="576" mass="65223">MPWKKLPSCILLLLALAYPVQSKLSSQKDSFQEDLLISPLKDGKLLAHFQFTTLVDAGGLDEKDGRYAHYGLFPKSIGQIIDHHRVQELHLTFTQGRWQYEDWGYPVAQSAGTGVELWAWMKLDDSIESNWRSLTNTLSGLFCASLNFIDGTLTSQPELSFRPEGAKNSYNHDERMREGAEVRYGILPHENVCTENLTPWIKLLPCKSKAGIATLLNAHKLYDTNYHSMAIHIRPVCQDANCTSQSLELVQTVTSVLDPVRESGRRDWSFSSLFGREIQSACPVSDRSAVTVLLPSEQHEYQLTPSYDTIIERTAAQVERPIAVYNLSQHTEPLNLQMTWNEGEFSYPLQTSKPRVYAHKYMTGYGHERGGVTVNIFNNMNESQDISYFDSVPWFLKLYLHTLEVSVLGKDHIDQNDIVQDLYYQPAVDRSRPQVLEMKLRLPPDSVTAVSIEFDKVFLKYTEHRPDANRGFDVGPAVITTLLPAGDDNLASTVLELVTNRDTPTRQNIKVYTEILLASLPTPDFSMPYNVITLTCTVIALFFGSIFNLLIRGFSVTEDEVDEKKHENKDEISNSS</sequence>
<dbReference type="AlphaFoldDB" id="A0AAD5HCI5"/>
<name>A0AAD5HCI5_UMBRA</name>
<dbReference type="InterPro" id="IPR007245">
    <property type="entry name" value="PIG-T"/>
</dbReference>
<reference evidence="3" key="2">
    <citation type="journal article" date="2022" name="Proc. Natl. Acad. Sci. U.S.A.">
        <title>Diploid-dominant life cycles characterize the early evolution of Fungi.</title>
        <authorList>
            <person name="Amses K.R."/>
            <person name="Simmons D.R."/>
            <person name="Longcore J.E."/>
            <person name="Mondo S.J."/>
            <person name="Seto K."/>
            <person name="Jeronimo G.H."/>
            <person name="Bonds A.E."/>
            <person name="Quandt C.A."/>
            <person name="Davis W.J."/>
            <person name="Chang Y."/>
            <person name="Federici B.A."/>
            <person name="Kuo A."/>
            <person name="LaButti K."/>
            <person name="Pangilinan J."/>
            <person name="Andreopoulos W."/>
            <person name="Tritt A."/>
            <person name="Riley R."/>
            <person name="Hundley H."/>
            <person name="Johnson J."/>
            <person name="Lipzen A."/>
            <person name="Barry K."/>
            <person name="Lang B.F."/>
            <person name="Cuomo C.A."/>
            <person name="Buchler N.E."/>
            <person name="Grigoriev I.V."/>
            <person name="Spatafora J.W."/>
            <person name="Stajich J.E."/>
            <person name="James T.Y."/>
        </authorList>
    </citation>
    <scope>NUCLEOTIDE SEQUENCE</scope>
    <source>
        <strain evidence="3">AG</strain>
    </source>
</reference>
<keyword evidence="1" id="KW-0472">Membrane</keyword>
<protein>
    <recommendedName>
        <fullName evidence="5">GPI transamidase component PIG-T</fullName>
    </recommendedName>
</protein>
<dbReference type="RefSeq" id="XP_051442595.1">
    <property type="nucleotide sequence ID" value="XM_051590740.1"/>
</dbReference>
<evidence type="ECO:0000256" key="2">
    <source>
        <dbReference type="SAM" id="SignalP"/>
    </source>
</evidence>
<dbReference type="PANTHER" id="PTHR12959:SF11">
    <property type="entry name" value="GPI TRANSAMIDASE COMPONENT PIG-T"/>
    <property type="match status" value="1"/>
</dbReference>
<dbReference type="GO" id="GO:0042765">
    <property type="term" value="C:GPI-anchor transamidase complex"/>
    <property type="evidence" value="ECO:0007669"/>
    <property type="project" value="InterPro"/>
</dbReference>
<feature type="signal peptide" evidence="2">
    <location>
        <begin position="1"/>
        <end position="22"/>
    </location>
</feature>
<feature type="chain" id="PRO_5042010143" description="GPI transamidase component PIG-T" evidence="2">
    <location>
        <begin position="23"/>
        <end position="576"/>
    </location>
</feature>
<feature type="transmembrane region" description="Helical" evidence="1">
    <location>
        <begin position="529"/>
        <end position="551"/>
    </location>
</feature>
<keyword evidence="2" id="KW-0732">Signal</keyword>
<keyword evidence="1" id="KW-0812">Transmembrane</keyword>
<dbReference type="GO" id="GO:0016255">
    <property type="term" value="P:attachment of GPI anchor to protein"/>
    <property type="evidence" value="ECO:0007669"/>
    <property type="project" value="InterPro"/>
</dbReference>
<evidence type="ECO:0000313" key="3">
    <source>
        <dbReference type="EMBL" id="KAI8577591.1"/>
    </source>
</evidence>
<evidence type="ECO:0000313" key="4">
    <source>
        <dbReference type="Proteomes" id="UP001206595"/>
    </source>
</evidence>
<evidence type="ECO:0008006" key="5">
    <source>
        <dbReference type="Google" id="ProtNLM"/>
    </source>
</evidence>
<dbReference type="GeneID" id="75916083"/>
<evidence type="ECO:0000256" key="1">
    <source>
        <dbReference type="SAM" id="Phobius"/>
    </source>
</evidence>
<keyword evidence="4" id="KW-1185">Reference proteome</keyword>
<dbReference type="PANTHER" id="PTHR12959">
    <property type="entry name" value="GPI TRANSAMIDASE COMPONENT PIG-T-RELATED"/>
    <property type="match status" value="1"/>
</dbReference>
<keyword evidence="1" id="KW-1133">Transmembrane helix</keyword>
<reference evidence="3" key="1">
    <citation type="submission" date="2021-06" db="EMBL/GenBank/DDBJ databases">
        <authorList>
            <consortium name="DOE Joint Genome Institute"/>
            <person name="Mondo S.J."/>
            <person name="Amses K.R."/>
            <person name="Simmons D.R."/>
            <person name="Longcore J.E."/>
            <person name="Seto K."/>
            <person name="Alves G.H."/>
            <person name="Bonds A.E."/>
            <person name="Quandt C.A."/>
            <person name="Davis W.J."/>
            <person name="Chang Y."/>
            <person name="Letcher P.M."/>
            <person name="Powell M.J."/>
            <person name="Kuo A."/>
            <person name="Labutti K."/>
            <person name="Pangilinan J."/>
            <person name="Andreopoulos W."/>
            <person name="Tritt A."/>
            <person name="Riley R."/>
            <person name="Hundley H."/>
            <person name="Johnson J."/>
            <person name="Lipzen A."/>
            <person name="Barry K."/>
            <person name="Berbee M.L."/>
            <person name="Buchler N.E."/>
            <person name="Grigoriev I.V."/>
            <person name="Spatafora J.W."/>
            <person name="Stajich J.E."/>
            <person name="James T.Y."/>
        </authorList>
    </citation>
    <scope>NUCLEOTIDE SEQUENCE</scope>
    <source>
        <strain evidence="3">AG</strain>
    </source>
</reference>
<accession>A0AAD5HCI5</accession>
<organism evidence="3 4">
    <name type="scientific">Umbelopsis ramanniana AG</name>
    <dbReference type="NCBI Taxonomy" id="1314678"/>
    <lineage>
        <taxon>Eukaryota</taxon>
        <taxon>Fungi</taxon>
        <taxon>Fungi incertae sedis</taxon>
        <taxon>Mucoromycota</taxon>
        <taxon>Mucoromycotina</taxon>
        <taxon>Umbelopsidomycetes</taxon>
        <taxon>Umbelopsidales</taxon>
        <taxon>Umbelopsidaceae</taxon>
        <taxon>Umbelopsis</taxon>
    </lineage>
</organism>
<comment type="caution">
    <text evidence="3">The sequence shown here is derived from an EMBL/GenBank/DDBJ whole genome shotgun (WGS) entry which is preliminary data.</text>
</comment>
<gene>
    <name evidence="3" type="ORF">K450DRAFT_251553</name>
</gene>
<dbReference type="Pfam" id="PF04113">
    <property type="entry name" value="Gpi16"/>
    <property type="match status" value="1"/>
</dbReference>
<dbReference type="Proteomes" id="UP001206595">
    <property type="component" value="Unassembled WGS sequence"/>
</dbReference>
<dbReference type="EMBL" id="MU620939">
    <property type="protein sequence ID" value="KAI8577591.1"/>
    <property type="molecule type" value="Genomic_DNA"/>
</dbReference>